<proteinExistence type="predicted"/>
<keyword evidence="2" id="KW-1185">Reference proteome</keyword>
<evidence type="ECO:0000313" key="2">
    <source>
        <dbReference type="Proteomes" id="UP000054097"/>
    </source>
</evidence>
<dbReference type="AlphaFoldDB" id="A0A0C3AH90"/>
<accession>A0A0C3AH90</accession>
<organism evidence="1 2">
    <name type="scientific">Serendipita vermifera MAFF 305830</name>
    <dbReference type="NCBI Taxonomy" id="933852"/>
    <lineage>
        <taxon>Eukaryota</taxon>
        <taxon>Fungi</taxon>
        <taxon>Dikarya</taxon>
        <taxon>Basidiomycota</taxon>
        <taxon>Agaricomycotina</taxon>
        <taxon>Agaricomycetes</taxon>
        <taxon>Sebacinales</taxon>
        <taxon>Serendipitaceae</taxon>
        <taxon>Serendipita</taxon>
    </lineage>
</organism>
<dbReference type="Proteomes" id="UP000054097">
    <property type="component" value="Unassembled WGS sequence"/>
</dbReference>
<gene>
    <name evidence="1" type="ORF">M408DRAFT_332074</name>
</gene>
<dbReference type="HOGENOM" id="CLU_3020108_0_0_1"/>
<sequence>KWMSQKIEKLMPGGRCSKGRGGKSWARQQMTVKNFLGCFSGNLVVVWVGRGWRFSQ</sequence>
<reference evidence="1 2" key="1">
    <citation type="submission" date="2014-04" db="EMBL/GenBank/DDBJ databases">
        <authorList>
            <consortium name="DOE Joint Genome Institute"/>
            <person name="Kuo A."/>
            <person name="Zuccaro A."/>
            <person name="Kohler A."/>
            <person name="Nagy L.G."/>
            <person name="Floudas D."/>
            <person name="Copeland A."/>
            <person name="Barry K.W."/>
            <person name="Cichocki N."/>
            <person name="Veneault-Fourrey C."/>
            <person name="LaButti K."/>
            <person name="Lindquist E.A."/>
            <person name="Lipzen A."/>
            <person name="Lundell T."/>
            <person name="Morin E."/>
            <person name="Murat C."/>
            <person name="Sun H."/>
            <person name="Tunlid A."/>
            <person name="Henrissat B."/>
            <person name="Grigoriev I.V."/>
            <person name="Hibbett D.S."/>
            <person name="Martin F."/>
            <person name="Nordberg H.P."/>
            <person name="Cantor M.N."/>
            <person name="Hua S.X."/>
        </authorList>
    </citation>
    <scope>NUCLEOTIDE SEQUENCE [LARGE SCALE GENOMIC DNA]</scope>
    <source>
        <strain evidence="1 2">MAFF 305830</strain>
    </source>
</reference>
<reference evidence="2" key="2">
    <citation type="submission" date="2015-01" db="EMBL/GenBank/DDBJ databases">
        <title>Evolutionary Origins and Diversification of the Mycorrhizal Mutualists.</title>
        <authorList>
            <consortium name="DOE Joint Genome Institute"/>
            <consortium name="Mycorrhizal Genomics Consortium"/>
            <person name="Kohler A."/>
            <person name="Kuo A."/>
            <person name="Nagy L.G."/>
            <person name="Floudas D."/>
            <person name="Copeland A."/>
            <person name="Barry K.W."/>
            <person name="Cichocki N."/>
            <person name="Veneault-Fourrey C."/>
            <person name="LaButti K."/>
            <person name="Lindquist E.A."/>
            <person name="Lipzen A."/>
            <person name="Lundell T."/>
            <person name="Morin E."/>
            <person name="Murat C."/>
            <person name="Riley R."/>
            <person name="Ohm R."/>
            <person name="Sun H."/>
            <person name="Tunlid A."/>
            <person name="Henrissat B."/>
            <person name="Grigoriev I.V."/>
            <person name="Hibbett D.S."/>
            <person name="Martin F."/>
        </authorList>
    </citation>
    <scope>NUCLEOTIDE SEQUENCE [LARGE SCALE GENOMIC DNA]</scope>
    <source>
        <strain evidence="2">MAFF 305830</strain>
    </source>
</reference>
<protein>
    <submittedName>
        <fullName evidence="1">Uncharacterized protein</fullName>
    </submittedName>
</protein>
<name>A0A0C3AH90_SERVB</name>
<feature type="non-terminal residue" evidence="1">
    <location>
        <position position="1"/>
    </location>
</feature>
<evidence type="ECO:0000313" key="1">
    <source>
        <dbReference type="EMBL" id="KIM24025.1"/>
    </source>
</evidence>
<dbReference type="EMBL" id="KN824329">
    <property type="protein sequence ID" value="KIM24025.1"/>
    <property type="molecule type" value="Genomic_DNA"/>
</dbReference>